<proteinExistence type="inferred from homology"/>
<keyword evidence="8 13" id="KW-0862">Zinc</keyword>
<dbReference type="KEGG" id="haby:HLVA_11330"/>
<comment type="subcellular location">
    <subcellularLocation>
        <location evidence="1 13">Cytoplasm</location>
    </subcellularLocation>
</comment>
<evidence type="ECO:0000256" key="1">
    <source>
        <dbReference type="ARBA" id="ARBA00004496"/>
    </source>
</evidence>
<keyword evidence="16" id="KW-1185">Reference proteome</keyword>
<evidence type="ECO:0000256" key="3">
    <source>
        <dbReference type="ARBA" id="ARBA00022679"/>
    </source>
</evidence>
<dbReference type="InterPro" id="IPR000438">
    <property type="entry name" value="Acetyl_CoA_COase_Trfase_b_su"/>
</dbReference>
<reference evidence="15 16" key="1">
    <citation type="submission" date="2022-11" db="EMBL/GenBank/DDBJ databases">
        <title>Haliovirga abyssi gen. nov., sp. nov., a mesophilic fermentative bacterium isolated from the Iheya North hydrothermal field and the proposal of Haliovirgaceae fam. nov.</title>
        <authorList>
            <person name="Miyazaki U."/>
            <person name="Tame A."/>
            <person name="Miyazaki J."/>
            <person name="Takai K."/>
            <person name="Sawayama S."/>
            <person name="Kitajima M."/>
            <person name="Okamoto A."/>
            <person name="Nakagawa S."/>
        </authorList>
    </citation>
    <scope>NUCLEOTIDE SEQUENCE [LARGE SCALE GENOMIC DNA]</scope>
    <source>
        <strain evidence="15 16">IC12</strain>
    </source>
</reference>
<comment type="cofactor">
    <cofactor evidence="13">
        <name>Zn(2+)</name>
        <dbReference type="ChEBI" id="CHEBI:29105"/>
    </cofactor>
    <text evidence="13">Binds 1 zinc ion per subunit.</text>
</comment>
<dbReference type="EMBL" id="AP027059">
    <property type="protein sequence ID" value="BDU50564.1"/>
    <property type="molecule type" value="Genomic_DNA"/>
</dbReference>
<dbReference type="InterPro" id="IPR029045">
    <property type="entry name" value="ClpP/crotonase-like_dom_sf"/>
</dbReference>
<evidence type="ECO:0000256" key="4">
    <source>
        <dbReference type="ARBA" id="ARBA00022723"/>
    </source>
</evidence>
<keyword evidence="10 13" id="KW-0443">Lipid metabolism</keyword>
<feature type="domain" description="CoA carboxyltransferase N-terminal" evidence="14">
    <location>
        <begin position="32"/>
        <end position="290"/>
    </location>
</feature>
<keyword evidence="11 13" id="KW-0275">Fatty acid biosynthesis</keyword>
<keyword evidence="3 13" id="KW-0808">Transferase</keyword>
<dbReference type="EC" id="2.1.3.15" evidence="13"/>
<keyword evidence="13" id="KW-0963">Cytoplasm</keyword>
<feature type="binding site" evidence="13">
    <location>
        <position position="58"/>
    </location>
    <ligand>
        <name>Zn(2+)</name>
        <dbReference type="ChEBI" id="CHEBI:29105"/>
    </ligand>
</feature>
<dbReference type="GO" id="GO:0009317">
    <property type="term" value="C:acetyl-CoA carboxylase complex"/>
    <property type="evidence" value="ECO:0007669"/>
    <property type="project" value="InterPro"/>
</dbReference>
<sequence length="290" mass="32211">MGLFSNRKKYATISTKEEAKISETKNKIIDKLWIKCSGCNDIVYIKDVKENANSCPKCGFYFRMSAKERIEQLIDDETFVEYDSSLFSKDILNFPGYAEKIEQSHEKAEMNDAVISGIGNINKIKVSIAVMDFSFMGGSMGSVVGEKITRAIERSIELGIPFIAIATSGGARMQEGIFSLMQMAKTSAALERLREKGLPFISIPVNPTTGGVTASFAMLGDINISEPGALIAFAGPRVIEQTIHQKLPEGFQRSEFLLEHGMLDAIVERKEMKEFLYKFIKNLGFGEVKN</sequence>
<dbReference type="PRINTS" id="PR01070">
    <property type="entry name" value="ACCCTRFRASEB"/>
</dbReference>
<evidence type="ECO:0000256" key="8">
    <source>
        <dbReference type="ARBA" id="ARBA00022833"/>
    </source>
</evidence>
<dbReference type="Pfam" id="PF01039">
    <property type="entry name" value="Carboxyl_trans"/>
    <property type="match status" value="1"/>
</dbReference>
<dbReference type="InterPro" id="IPR034733">
    <property type="entry name" value="AcCoA_carboxyl_beta"/>
</dbReference>
<dbReference type="GO" id="GO:0005524">
    <property type="term" value="F:ATP binding"/>
    <property type="evidence" value="ECO:0007669"/>
    <property type="project" value="UniProtKB-KW"/>
</dbReference>
<keyword evidence="4 13" id="KW-0479">Metal-binding</keyword>
<evidence type="ECO:0000256" key="2">
    <source>
        <dbReference type="ARBA" id="ARBA00022516"/>
    </source>
</evidence>
<comment type="subunit">
    <text evidence="13">Acetyl-CoA carboxylase is a heterohexamer composed of biotin carboxyl carrier protein (AccB), biotin carboxylase (AccC) and two subunits each of ACCase subunit alpha (AccA) and ACCase subunit beta (AccD).</text>
</comment>
<feature type="zinc finger region" description="C4-type" evidence="13">
    <location>
        <begin position="36"/>
        <end position="58"/>
    </location>
</feature>
<dbReference type="GO" id="GO:0003989">
    <property type="term" value="F:acetyl-CoA carboxylase activity"/>
    <property type="evidence" value="ECO:0007669"/>
    <property type="project" value="InterPro"/>
</dbReference>
<evidence type="ECO:0000256" key="12">
    <source>
        <dbReference type="ARBA" id="ARBA00025280"/>
    </source>
</evidence>
<keyword evidence="2 13" id="KW-0444">Lipid biosynthesis</keyword>
<comment type="similarity">
    <text evidence="13">Belongs to the AccD/PCCB family.</text>
</comment>
<dbReference type="GO" id="GO:0008270">
    <property type="term" value="F:zinc ion binding"/>
    <property type="evidence" value="ECO:0007669"/>
    <property type="project" value="UniProtKB-UniRule"/>
</dbReference>
<dbReference type="Pfam" id="PF17848">
    <property type="entry name" value="Zn_ribbon_ACC"/>
    <property type="match status" value="1"/>
</dbReference>
<keyword evidence="5 13" id="KW-0547">Nucleotide-binding</keyword>
<dbReference type="Gene3D" id="3.90.226.10">
    <property type="entry name" value="2-enoyl-CoA Hydratase, Chain A, domain 1"/>
    <property type="match status" value="1"/>
</dbReference>
<evidence type="ECO:0000256" key="10">
    <source>
        <dbReference type="ARBA" id="ARBA00023098"/>
    </source>
</evidence>
<evidence type="ECO:0000256" key="9">
    <source>
        <dbReference type="ARBA" id="ARBA00022840"/>
    </source>
</evidence>
<evidence type="ECO:0000256" key="5">
    <source>
        <dbReference type="ARBA" id="ARBA00022741"/>
    </source>
</evidence>
<evidence type="ECO:0000256" key="11">
    <source>
        <dbReference type="ARBA" id="ARBA00023160"/>
    </source>
</evidence>
<dbReference type="InterPro" id="IPR041010">
    <property type="entry name" value="Znf-ACC"/>
</dbReference>
<dbReference type="InterPro" id="IPR011762">
    <property type="entry name" value="COA_CT_N"/>
</dbReference>
<dbReference type="Proteomes" id="UP001321582">
    <property type="component" value="Chromosome"/>
</dbReference>
<feature type="binding site" evidence="13">
    <location>
        <position position="39"/>
    </location>
    <ligand>
        <name>Zn(2+)</name>
        <dbReference type="ChEBI" id="CHEBI:29105"/>
    </ligand>
</feature>
<dbReference type="GO" id="GO:0006633">
    <property type="term" value="P:fatty acid biosynthetic process"/>
    <property type="evidence" value="ECO:0007669"/>
    <property type="project" value="UniProtKB-KW"/>
</dbReference>
<dbReference type="PANTHER" id="PTHR42995:SF5">
    <property type="entry name" value="ACETYL-COENZYME A CARBOXYLASE CARBOXYL TRANSFERASE SUBUNIT BETA, CHLOROPLASTIC"/>
    <property type="match status" value="1"/>
</dbReference>
<name>A0AAU9DIH1_9FUSO</name>
<evidence type="ECO:0000313" key="16">
    <source>
        <dbReference type="Proteomes" id="UP001321582"/>
    </source>
</evidence>
<keyword evidence="9 13" id="KW-0067">ATP-binding</keyword>
<accession>A0AAU9DIH1</accession>
<dbReference type="SUPFAM" id="SSF52096">
    <property type="entry name" value="ClpP/crotonase"/>
    <property type="match status" value="1"/>
</dbReference>
<gene>
    <name evidence="13 15" type="primary">accD</name>
    <name evidence="15" type="ORF">HLVA_11330</name>
</gene>
<organism evidence="15 16">
    <name type="scientific">Haliovirga abyssi</name>
    <dbReference type="NCBI Taxonomy" id="2996794"/>
    <lineage>
        <taxon>Bacteria</taxon>
        <taxon>Fusobacteriati</taxon>
        <taxon>Fusobacteriota</taxon>
        <taxon>Fusobacteriia</taxon>
        <taxon>Fusobacteriales</taxon>
        <taxon>Haliovirgaceae</taxon>
        <taxon>Haliovirga</taxon>
    </lineage>
</organism>
<evidence type="ECO:0000256" key="13">
    <source>
        <dbReference type="HAMAP-Rule" id="MF_01395"/>
    </source>
</evidence>
<evidence type="ECO:0000259" key="14">
    <source>
        <dbReference type="PROSITE" id="PS50980"/>
    </source>
</evidence>
<dbReference type="NCBIfam" id="TIGR00515">
    <property type="entry name" value="accD"/>
    <property type="match status" value="1"/>
</dbReference>
<evidence type="ECO:0000313" key="15">
    <source>
        <dbReference type="EMBL" id="BDU50564.1"/>
    </source>
</evidence>
<dbReference type="RefSeq" id="WP_307903428.1">
    <property type="nucleotide sequence ID" value="NZ_AP027059.1"/>
</dbReference>
<evidence type="ECO:0000256" key="6">
    <source>
        <dbReference type="ARBA" id="ARBA00022771"/>
    </source>
</evidence>
<dbReference type="GO" id="GO:2001295">
    <property type="term" value="P:malonyl-CoA biosynthetic process"/>
    <property type="evidence" value="ECO:0007669"/>
    <property type="project" value="UniProtKB-UniRule"/>
</dbReference>
<keyword evidence="6 13" id="KW-0863">Zinc-finger</keyword>
<evidence type="ECO:0000256" key="7">
    <source>
        <dbReference type="ARBA" id="ARBA00022832"/>
    </source>
</evidence>
<dbReference type="AlphaFoldDB" id="A0AAU9DIH1"/>
<comment type="catalytic activity">
    <reaction evidence="13">
        <text>N(6)-carboxybiotinyl-L-lysyl-[protein] + acetyl-CoA = N(6)-biotinyl-L-lysyl-[protein] + malonyl-CoA</text>
        <dbReference type="Rhea" id="RHEA:54728"/>
        <dbReference type="Rhea" id="RHEA-COMP:10505"/>
        <dbReference type="Rhea" id="RHEA-COMP:10506"/>
        <dbReference type="ChEBI" id="CHEBI:57288"/>
        <dbReference type="ChEBI" id="CHEBI:57384"/>
        <dbReference type="ChEBI" id="CHEBI:83144"/>
        <dbReference type="ChEBI" id="CHEBI:83145"/>
        <dbReference type="EC" id="2.1.3.15"/>
    </reaction>
</comment>
<dbReference type="PROSITE" id="PS50980">
    <property type="entry name" value="COA_CT_NTER"/>
    <property type="match status" value="1"/>
</dbReference>
<keyword evidence="7 13" id="KW-0276">Fatty acid metabolism</keyword>
<dbReference type="GO" id="GO:0016743">
    <property type="term" value="F:carboxyl- or carbamoyltransferase activity"/>
    <property type="evidence" value="ECO:0007669"/>
    <property type="project" value="UniProtKB-UniRule"/>
</dbReference>
<dbReference type="HAMAP" id="MF_01395">
    <property type="entry name" value="AcetylCoA_CT_beta"/>
    <property type="match status" value="1"/>
</dbReference>
<feature type="binding site" evidence="13">
    <location>
        <position position="55"/>
    </location>
    <ligand>
        <name>Zn(2+)</name>
        <dbReference type="ChEBI" id="CHEBI:29105"/>
    </ligand>
</feature>
<feature type="binding site" evidence="13">
    <location>
        <position position="36"/>
    </location>
    <ligand>
        <name>Zn(2+)</name>
        <dbReference type="ChEBI" id="CHEBI:29105"/>
    </ligand>
</feature>
<comment type="pathway">
    <text evidence="13">Lipid metabolism; malonyl-CoA biosynthesis; malonyl-CoA from acetyl-CoA: step 1/1.</text>
</comment>
<comment type="function">
    <text evidence="12 13">Component of the acetyl coenzyme A carboxylase (ACC) complex. Biotin carboxylase (BC) catalyzes the carboxylation of biotin on its carrier protein (BCCP) and then the CO(2) group is transferred by the transcarboxylase to acetyl-CoA to form malonyl-CoA.</text>
</comment>
<protein>
    <recommendedName>
        <fullName evidence="13">Acetyl-coenzyme A carboxylase carboxyl transferase subunit beta</fullName>
        <shortName evidence="13">ACCase subunit beta</shortName>
        <shortName evidence="13">Acetyl-CoA carboxylase carboxyltransferase subunit beta</shortName>
        <ecNumber evidence="13">2.1.3.15</ecNumber>
    </recommendedName>
</protein>
<dbReference type="PANTHER" id="PTHR42995">
    <property type="entry name" value="ACETYL-COENZYME A CARBOXYLASE CARBOXYL TRANSFERASE SUBUNIT BETA, CHLOROPLASTIC"/>
    <property type="match status" value="1"/>
</dbReference>